<dbReference type="EMBL" id="JRRC01526000">
    <property type="protein sequence ID" value="KHG09106.1"/>
    <property type="molecule type" value="Genomic_DNA"/>
</dbReference>
<reference evidence="2" key="1">
    <citation type="submission" date="2014-09" db="EMBL/GenBank/DDBJ databases">
        <authorList>
            <person name="Mudge J."/>
            <person name="Ramaraj T."/>
            <person name="Lindquist I.E."/>
            <person name="Bharti A.K."/>
            <person name="Sundararajan A."/>
            <person name="Cameron C.T."/>
            <person name="Woodward J.E."/>
            <person name="May G.D."/>
            <person name="Brubaker C."/>
            <person name="Broadhvest J."/>
            <person name="Wilkins T.A."/>
        </authorList>
    </citation>
    <scope>NUCLEOTIDE SEQUENCE</scope>
    <source>
        <strain evidence="2">cv. AKA8401</strain>
    </source>
</reference>
<evidence type="ECO:0000313" key="2">
    <source>
        <dbReference type="Proteomes" id="UP000032142"/>
    </source>
</evidence>
<accession>A0A0B0NDH5</accession>
<gene>
    <name evidence="1" type="ORF">F383_36448</name>
</gene>
<keyword evidence="2" id="KW-1185">Reference proteome</keyword>
<dbReference type="Proteomes" id="UP000032142">
    <property type="component" value="Unassembled WGS sequence"/>
</dbReference>
<name>A0A0B0NDH5_GOSAR</name>
<dbReference type="AlphaFoldDB" id="A0A0B0NDH5"/>
<comment type="caution">
    <text evidence="1">The sequence shown here is derived from an EMBL/GenBank/DDBJ whole genome shotgun (WGS) entry which is preliminary data.</text>
</comment>
<proteinExistence type="predicted"/>
<organism evidence="1 2">
    <name type="scientific">Gossypium arboreum</name>
    <name type="common">Tree cotton</name>
    <name type="synonym">Gossypium nanking</name>
    <dbReference type="NCBI Taxonomy" id="29729"/>
    <lineage>
        <taxon>Eukaryota</taxon>
        <taxon>Viridiplantae</taxon>
        <taxon>Streptophyta</taxon>
        <taxon>Embryophyta</taxon>
        <taxon>Tracheophyta</taxon>
        <taxon>Spermatophyta</taxon>
        <taxon>Magnoliopsida</taxon>
        <taxon>eudicotyledons</taxon>
        <taxon>Gunneridae</taxon>
        <taxon>Pentapetalae</taxon>
        <taxon>rosids</taxon>
        <taxon>malvids</taxon>
        <taxon>Malvales</taxon>
        <taxon>Malvaceae</taxon>
        <taxon>Malvoideae</taxon>
        <taxon>Gossypium</taxon>
    </lineage>
</organism>
<sequence length="114" mass="13106">MFSKMVKLVDLLIKLKELKKENQARERRRSSSSRLGLFLPNTRKFASALSVREIDVYGDEIGTESERVSTLSSWLIDAMFMLGVELVPWARLLLGVRNRQRSHHTGEQFLVLSS</sequence>
<protein>
    <submittedName>
        <fullName evidence="1">Nitrile-specifier 3-like protein</fullName>
    </submittedName>
</protein>
<evidence type="ECO:0000313" key="1">
    <source>
        <dbReference type="EMBL" id="KHG09106.1"/>
    </source>
</evidence>